<dbReference type="KEGG" id="dho:Dia5BBH33_13350"/>
<dbReference type="GO" id="GO:0005886">
    <property type="term" value="C:plasma membrane"/>
    <property type="evidence" value="ECO:0007669"/>
    <property type="project" value="UniProtKB-SubCell"/>
</dbReference>
<keyword evidence="7 9" id="KW-0811">Translocation</keyword>
<comment type="subcellular location">
    <subcellularLocation>
        <location evidence="9">Cell membrane</location>
        <topology evidence="9">Single-pass membrane protein</topology>
    </subcellularLocation>
    <subcellularLocation>
        <location evidence="1">Membrane</location>
    </subcellularLocation>
</comment>
<comment type="function">
    <text evidence="9">Essential subunit of the Sec protein translocation channel SecYEG. Clamps together the 2 halves of SecY. May contact the channel plug during translocation.</text>
</comment>
<dbReference type="PANTHER" id="PTHR33910">
    <property type="entry name" value="PROTEIN TRANSLOCASE SUBUNIT SECE"/>
    <property type="match status" value="1"/>
</dbReference>
<dbReference type="GO" id="GO:0043952">
    <property type="term" value="P:protein transport by the Sec complex"/>
    <property type="evidence" value="ECO:0007669"/>
    <property type="project" value="UniProtKB-UniRule"/>
</dbReference>
<keyword evidence="4 9" id="KW-0812">Transmembrane</keyword>
<evidence type="ECO:0000256" key="4">
    <source>
        <dbReference type="ARBA" id="ARBA00022692"/>
    </source>
</evidence>
<name>A0A8D4UUV3_9FIRM</name>
<dbReference type="GO" id="GO:0065002">
    <property type="term" value="P:intracellular protein transmembrane transport"/>
    <property type="evidence" value="ECO:0007669"/>
    <property type="project" value="UniProtKB-UniRule"/>
</dbReference>
<dbReference type="PANTHER" id="PTHR33910:SF1">
    <property type="entry name" value="PROTEIN TRANSLOCASE SUBUNIT SECE"/>
    <property type="match status" value="1"/>
</dbReference>
<evidence type="ECO:0000256" key="5">
    <source>
        <dbReference type="ARBA" id="ARBA00022927"/>
    </source>
</evidence>
<comment type="subunit">
    <text evidence="9">Component of the Sec protein translocase complex. Heterotrimer consisting of SecY, SecE and SecG subunits. The heterotrimers can form oligomers, although 1 heterotrimer is thought to be able to translocate proteins. Interacts with the ribosome. Interacts with SecDF, and other proteins may be involved. Interacts with SecA.</text>
</comment>
<comment type="similarity">
    <text evidence="9">Belongs to the SecE/SEC61-gamma family.</text>
</comment>
<dbReference type="GeneID" id="92716558"/>
<dbReference type="InterPro" id="IPR005807">
    <property type="entry name" value="SecE_bac"/>
</dbReference>
<dbReference type="GO" id="GO:0008320">
    <property type="term" value="F:protein transmembrane transporter activity"/>
    <property type="evidence" value="ECO:0007669"/>
    <property type="project" value="UniProtKB-UniRule"/>
</dbReference>
<evidence type="ECO:0000256" key="8">
    <source>
        <dbReference type="ARBA" id="ARBA00023136"/>
    </source>
</evidence>
<dbReference type="GO" id="GO:0006605">
    <property type="term" value="P:protein targeting"/>
    <property type="evidence" value="ECO:0007669"/>
    <property type="project" value="UniProtKB-UniRule"/>
</dbReference>
<evidence type="ECO:0000313" key="10">
    <source>
        <dbReference type="EMBL" id="BBK25400.1"/>
    </source>
</evidence>
<dbReference type="Proteomes" id="UP000320585">
    <property type="component" value="Chromosome"/>
</dbReference>
<keyword evidence="6 9" id="KW-1133">Transmembrane helix</keyword>
<gene>
    <name evidence="9" type="primary">secE</name>
    <name evidence="10" type="ORF">Dia5BBH33_13350</name>
</gene>
<sequence length="79" mass="8923">MAKAKRQTSAAKAQEANQSWTRFFKETKMEMKKVIWPTRKQMIQYTVAVIVSVVLVSIMIVAVDFVFMGLSKLLVNAVG</sequence>
<dbReference type="GO" id="GO:0009306">
    <property type="term" value="P:protein secretion"/>
    <property type="evidence" value="ECO:0007669"/>
    <property type="project" value="UniProtKB-UniRule"/>
</dbReference>
<feature type="transmembrane region" description="Helical" evidence="9">
    <location>
        <begin position="42"/>
        <end position="70"/>
    </location>
</feature>
<evidence type="ECO:0000313" key="11">
    <source>
        <dbReference type="Proteomes" id="UP000320585"/>
    </source>
</evidence>
<keyword evidence="11" id="KW-1185">Reference proteome</keyword>
<dbReference type="AlphaFoldDB" id="A0A8D4UUV3"/>
<accession>A0A8D4UUV3</accession>
<dbReference type="OrthoDB" id="9799073at2"/>
<keyword evidence="5 9" id="KW-0653">Protein transport</keyword>
<proteinExistence type="inferred from homology"/>
<evidence type="ECO:0000256" key="7">
    <source>
        <dbReference type="ARBA" id="ARBA00023010"/>
    </source>
</evidence>
<protein>
    <recommendedName>
        <fullName evidence="9">Protein translocase subunit SecE</fullName>
    </recommendedName>
</protein>
<dbReference type="HAMAP" id="MF_00422">
    <property type="entry name" value="SecE"/>
    <property type="match status" value="1"/>
</dbReference>
<dbReference type="InterPro" id="IPR038379">
    <property type="entry name" value="SecE_sf"/>
</dbReference>
<keyword evidence="2 9" id="KW-0813">Transport</keyword>
<keyword evidence="8 9" id="KW-0472">Membrane</keyword>
<dbReference type="Gene3D" id="1.20.5.1030">
    <property type="entry name" value="Preprotein translocase secy subunit"/>
    <property type="match status" value="1"/>
</dbReference>
<keyword evidence="3 9" id="KW-1003">Cell membrane</keyword>
<evidence type="ECO:0000256" key="1">
    <source>
        <dbReference type="ARBA" id="ARBA00004370"/>
    </source>
</evidence>
<dbReference type="EMBL" id="AP019697">
    <property type="protein sequence ID" value="BBK25400.1"/>
    <property type="molecule type" value="Genomic_DNA"/>
</dbReference>
<evidence type="ECO:0000256" key="3">
    <source>
        <dbReference type="ARBA" id="ARBA00022475"/>
    </source>
</evidence>
<dbReference type="InterPro" id="IPR001901">
    <property type="entry name" value="Translocase_SecE/Sec61-g"/>
</dbReference>
<dbReference type="NCBIfam" id="TIGR00964">
    <property type="entry name" value="secE_bact"/>
    <property type="match status" value="1"/>
</dbReference>
<dbReference type="PROSITE" id="PS01067">
    <property type="entry name" value="SECE_SEC61G"/>
    <property type="match status" value="1"/>
</dbReference>
<dbReference type="Pfam" id="PF00584">
    <property type="entry name" value="SecE"/>
    <property type="match status" value="1"/>
</dbReference>
<reference evidence="11" key="1">
    <citation type="submission" date="2019-05" db="EMBL/GenBank/DDBJ databases">
        <title>Complete genome sequencing of Dialister sp. strain 5BBH33.</title>
        <authorList>
            <person name="Sakamoto M."/>
            <person name="Murakami T."/>
            <person name="Mori H."/>
        </authorList>
    </citation>
    <scope>NUCLEOTIDE SEQUENCE [LARGE SCALE GENOMIC DNA]</scope>
    <source>
        <strain evidence="11">5BBH33</strain>
    </source>
</reference>
<evidence type="ECO:0000256" key="2">
    <source>
        <dbReference type="ARBA" id="ARBA00022448"/>
    </source>
</evidence>
<dbReference type="RefSeq" id="WP_022381725.1">
    <property type="nucleotide sequence ID" value="NZ_AP019697.1"/>
</dbReference>
<evidence type="ECO:0000256" key="6">
    <source>
        <dbReference type="ARBA" id="ARBA00022989"/>
    </source>
</evidence>
<evidence type="ECO:0000256" key="9">
    <source>
        <dbReference type="HAMAP-Rule" id="MF_00422"/>
    </source>
</evidence>
<organism evidence="10 11">
    <name type="scientific">Dialister hominis</name>
    <dbReference type="NCBI Taxonomy" id="2582419"/>
    <lineage>
        <taxon>Bacteria</taxon>
        <taxon>Bacillati</taxon>
        <taxon>Bacillota</taxon>
        <taxon>Negativicutes</taxon>
        <taxon>Veillonellales</taxon>
        <taxon>Veillonellaceae</taxon>
        <taxon>Dialister</taxon>
    </lineage>
</organism>